<name>A0A7R8CQI3_LEPSM</name>
<keyword evidence="2" id="KW-1185">Reference proteome</keyword>
<dbReference type="AlphaFoldDB" id="A0A7R8CQI3"/>
<accession>A0A7R8CQI3</accession>
<evidence type="ECO:0000313" key="2">
    <source>
        <dbReference type="Proteomes" id="UP000675881"/>
    </source>
</evidence>
<dbReference type="Proteomes" id="UP000675881">
    <property type="component" value="Chromosome 15"/>
</dbReference>
<protein>
    <submittedName>
        <fullName evidence="1">(salmon louse) hypothetical protein</fullName>
    </submittedName>
</protein>
<dbReference type="EMBL" id="HG994594">
    <property type="protein sequence ID" value="CAF2861723.1"/>
    <property type="molecule type" value="Genomic_DNA"/>
</dbReference>
<evidence type="ECO:0000313" key="1">
    <source>
        <dbReference type="EMBL" id="CAF2861723.1"/>
    </source>
</evidence>
<reference evidence="1" key="1">
    <citation type="submission" date="2021-02" db="EMBL/GenBank/DDBJ databases">
        <authorList>
            <person name="Bekaert M."/>
        </authorList>
    </citation>
    <scope>NUCLEOTIDE SEQUENCE</scope>
    <source>
        <strain evidence="1">IoA-00</strain>
    </source>
</reference>
<sequence length="146" mass="17100">MSTPCLLRTSFKTFNAQDDLIMDSARVIVTLRLVCRFCGIAISQFNWIFTCYCQFFHNLVELFRVNCAETLASTTVGSPYGSSFSKGIFPKGDELIRLLERRLLYLPQCDWMKINLRMSNYQAIPIHRSRMNYFVSFHISKYLKRI</sequence>
<organism evidence="1 2">
    <name type="scientific">Lepeophtheirus salmonis</name>
    <name type="common">Salmon louse</name>
    <name type="synonym">Caligus salmonis</name>
    <dbReference type="NCBI Taxonomy" id="72036"/>
    <lineage>
        <taxon>Eukaryota</taxon>
        <taxon>Metazoa</taxon>
        <taxon>Ecdysozoa</taxon>
        <taxon>Arthropoda</taxon>
        <taxon>Crustacea</taxon>
        <taxon>Multicrustacea</taxon>
        <taxon>Hexanauplia</taxon>
        <taxon>Copepoda</taxon>
        <taxon>Siphonostomatoida</taxon>
        <taxon>Caligidae</taxon>
        <taxon>Lepeophtheirus</taxon>
    </lineage>
</organism>
<proteinExistence type="predicted"/>
<gene>
    <name evidence="1" type="ORF">LSAA_6091</name>
</gene>